<comment type="caution">
    <text evidence="1">The sequence shown here is derived from an EMBL/GenBank/DDBJ whole genome shotgun (WGS) entry which is preliminary data.</text>
</comment>
<organism evidence="1 2">
    <name type="scientific">Thalassotalea profundi</name>
    <dbReference type="NCBI Taxonomy" id="2036687"/>
    <lineage>
        <taxon>Bacteria</taxon>
        <taxon>Pseudomonadati</taxon>
        <taxon>Pseudomonadota</taxon>
        <taxon>Gammaproteobacteria</taxon>
        <taxon>Alteromonadales</taxon>
        <taxon>Colwelliaceae</taxon>
        <taxon>Thalassotalea</taxon>
    </lineage>
</organism>
<reference evidence="2" key="1">
    <citation type="journal article" date="2019" name="Int. J. Syst. Evol. Microbiol.">
        <title>The Global Catalogue of Microorganisms (GCM) 10K type strain sequencing project: providing services to taxonomists for standard genome sequencing and annotation.</title>
        <authorList>
            <consortium name="The Broad Institute Genomics Platform"/>
            <consortium name="The Broad Institute Genome Sequencing Center for Infectious Disease"/>
            <person name="Wu L."/>
            <person name="Ma J."/>
        </authorList>
    </citation>
    <scope>NUCLEOTIDE SEQUENCE [LARGE SCALE GENOMIC DNA]</scope>
    <source>
        <strain evidence="2">CGMCC 1.15922</strain>
    </source>
</reference>
<dbReference type="Proteomes" id="UP000626370">
    <property type="component" value="Unassembled WGS sequence"/>
</dbReference>
<proteinExistence type="predicted"/>
<sequence>MTCDIFMTAVDYLDVDSFVEEFLTIKWQKPEQAQLMIKSNVDTAFQLYSPISQKI</sequence>
<gene>
    <name evidence="1" type="ORF">GCM10011501_33350</name>
</gene>
<evidence type="ECO:0000313" key="2">
    <source>
        <dbReference type="Proteomes" id="UP000626370"/>
    </source>
</evidence>
<name>A0ABQ3J4H6_9GAMM</name>
<evidence type="ECO:0000313" key="1">
    <source>
        <dbReference type="EMBL" id="GHF01222.1"/>
    </source>
</evidence>
<protein>
    <submittedName>
        <fullName evidence="1">Uncharacterized protein</fullName>
    </submittedName>
</protein>
<accession>A0ABQ3J4H6</accession>
<keyword evidence="2" id="KW-1185">Reference proteome</keyword>
<dbReference type="RefSeq" id="WP_189379401.1">
    <property type="nucleotide sequence ID" value="NZ_BNAH01000017.1"/>
</dbReference>
<dbReference type="EMBL" id="BNAH01000017">
    <property type="protein sequence ID" value="GHF01222.1"/>
    <property type="molecule type" value="Genomic_DNA"/>
</dbReference>